<evidence type="ECO:0000259" key="4">
    <source>
        <dbReference type="PROSITE" id="PS50600"/>
    </source>
</evidence>
<dbReference type="Pfam" id="PF02902">
    <property type="entry name" value="Peptidase_C48"/>
    <property type="match status" value="1"/>
</dbReference>
<dbReference type="InterPro" id="IPR038765">
    <property type="entry name" value="Papain-like_cys_pep_sf"/>
</dbReference>
<dbReference type="SUPFAM" id="SSF54001">
    <property type="entry name" value="Cysteine proteinases"/>
    <property type="match status" value="1"/>
</dbReference>
<keyword evidence="3" id="KW-0378">Hydrolase</keyword>
<evidence type="ECO:0000313" key="6">
    <source>
        <dbReference type="Proteomes" id="UP000018721"/>
    </source>
</evidence>
<dbReference type="AlphaFoldDB" id="V9DU25"/>
<sequence length="396" mass="43758">MLVNLSCPKQTTRAKKAARKKAATVAQEDSELYAQNLSLTSIETALSSEATYVSSAAVLSKFHMVDYGFKFKTPTARTISSLPATKPVITADSITHILRSDQIDTCYRKVVALQRKLNTVSENALAVNIPGFGVYSTKPLRTMKAWHAATKTNKLVEKALTWVNTIDFTLAMPSPFKVDEHPELIAKVKSIPLSSRKAELLDLVGKTCLSDDNINTVMAKLFGPRSNVMIVDPGLIGSIENNDSLINTSVSPEGFAGATKEKILIPVCCSKRHWCCIMLDLETTDICIYDPMGSSYIIRVRALAEKLATCLPDYTPRKYRVHPYQSDLGVQVDSYNCGVYVLVAFELFAGARIICMLSRKELQYLIHEYVSLVISFNKLILILHVSVPQSSPQLSL</sequence>
<gene>
    <name evidence="5" type="ORF">F443_22524</name>
</gene>
<feature type="domain" description="Ubiquitin-like protease family profile" evidence="4">
    <location>
        <begin position="191"/>
        <end position="348"/>
    </location>
</feature>
<evidence type="ECO:0000256" key="2">
    <source>
        <dbReference type="ARBA" id="ARBA00022670"/>
    </source>
</evidence>
<dbReference type="HOGENOM" id="CLU_870083_0_0_1"/>
<dbReference type="eggNOG" id="ENOG502SVJS">
    <property type="taxonomic scope" value="Eukaryota"/>
</dbReference>
<dbReference type="PROSITE" id="PS50600">
    <property type="entry name" value="ULP_PROTEASE"/>
    <property type="match status" value="1"/>
</dbReference>
<name>V9DU25_PHYNI</name>
<dbReference type="GO" id="GO:0006508">
    <property type="term" value="P:proteolysis"/>
    <property type="evidence" value="ECO:0007669"/>
    <property type="project" value="UniProtKB-KW"/>
</dbReference>
<dbReference type="OrthoDB" id="115773at2759"/>
<proteinExistence type="inferred from homology"/>
<accession>V9DU25</accession>
<dbReference type="Proteomes" id="UP000018721">
    <property type="component" value="Unassembled WGS sequence"/>
</dbReference>
<dbReference type="GO" id="GO:0008234">
    <property type="term" value="F:cysteine-type peptidase activity"/>
    <property type="evidence" value="ECO:0007669"/>
    <property type="project" value="InterPro"/>
</dbReference>
<dbReference type="Gene3D" id="3.40.395.10">
    <property type="entry name" value="Adenoviral Proteinase, Chain A"/>
    <property type="match status" value="1"/>
</dbReference>
<evidence type="ECO:0000256" key="3">
    <source>
        <dbReference type="ARBA" id="ARBA00022801"/>
    </source>
</evidence>
<keyword evidence="2" id="KW-0645">Protease</keyword>
<reference evidence="5 6" key="1">
    <citation type="submission" date="2013-11" db="EMBL/GenBank/DDBJ databases">
        <title>The Genome Sequence of Phytophthora parasitica P1569.</title>
        <authorList>
            <consortium name="The Broad Institute Genomics Platform"/>
            <person name="Russ C."/>
            <person name="Tyler B."/>
            <person name="Panabieres F."/>
            <person name="Shan W."/>
            <person name="Tripathy S."/>
            <person name="Grunwald N."/>
            <person name="Machado M."/>
            <person name="Johnson C.S."/>
            <person name="Arredondo F."/>
            <person name="Hong C."/>
            <person name="Coffey M."/>
            <person name="Young S.K."/>
            <person name="Zeng Q."/>
            <person name="Gargeya S."/>
            <person name="Fitzgerald M."/>
            <person name="Abouelleil A."/>
            <person name="Alvarado L."/>
            <person name="Chapman S.B."/>
            <person name="Gainer-Dewar J."/>
            <person name="Goldberg J."/>
            <person name="Griggs A."/>
            <person name="Gujja S."/>
            <person name="Hansen M."/>
            <person name="Howarth C."/>
            <person name="Imamovic A."/>
            <person name="Ireland A."/>
            <person name="Larimer J."/>
            <person name="McCowan C."/>
            <person name="Murphy C."/>
            <person name="Pearson M."/>
            <person name="Poon T.W."/>
            <person name="Priest M."/>
            <person name="Roberts A."/>
            <person name="Saif S."/>
            <person name="Shea T."/>
            <person name="Sykes S."/>
            <person name="Wortman J."/>
            <person name="Nusbaum C."/>
            <person name="Birren B."/>
        </authorList>
    </citation>
    <scope>NUCLEOTIDE SEQUENCE [LARGE SCALE GENOMIC DNA]</scope>
    <source>
        <strain evidence="5 6">P1569</strain>
    </source>
</reference>
<evidence type="ECO:0000313" key="5">
    <source>
        <dbReference type="EMBL" id="ETI30355.1"/>
    </source>
</evidence>
<comment type="caution">
    <text evidence="5">The sequence shown here is derived from an EMBL/GenBank/DDBJ whole genome shotgun (WGS) entry which is preliminary data.</text>
</comment>
<comment type="similarity">
    <text evidence="1">Belongs to the peptidase C48 family.</text>
</comment>
<keyword evidence="6" id="KW-1185">Reference proteome</keyword>
<protein>
    <recommendedName>
        <fullName evidence="4">Ubiquitin-like protease family profile domain-containing protein</fullName>
    </recommendedName>
</protein>
<evidence type="ECO:0000256" key="1">
    <source>
        <dbReference type="ARBA" id="ARBA00005234"/>
    </source>
</evidence>
<dbReference type="EMBL" id="ANIZ01004146">
    <property type="protein sequence ID" value="ETI30355.1"/>
    <property type="molecule type" value="Genomic_DNA"/>
</dbReference>
<dbReference type="InterPro" id="IPR003653">
    <property type="entry name" value="Peptidase_C48_C"/>
</dbReference>
<organism evidence="5 6">
    <name type="scientific">Phytophthora nicotianae P1569</name>
    <dbReference type="NCBI Taxonomy" id="1317065"/>
    <lineage>
        <taxon>Eukaryota</taxon>
        <taxon>Sar</taxon>
        <taxon>Stramenopiles</taxon>
        <taxon>Oomycota</taxon>
        <taxon>Peronosporomycetes</taxon>
        <taxon>Peronosporales</taxon>
        <taxon>Peronosporaceae</taxon>
        <taxon>Phytophthora</taxon>
    </lineage>
</organism>